<reference evidence="1 2" key="1">
    <citation type="submission" date="2016-05" db="EMBL/GenBank/DDBJ databases">
        <title>Genomic Taxonomy of the Vibrionaceae.</title>
        <authorList>
            <person name="Gomez-Gil B."/>
            <person name="Enciso-Ibarra J."/>
        </authorList>
    </citation>
    <scope>NUCLEOTIDE SEQUENCE [LARGE SCALE GENOMIC DNA]</scope>
    <source>
        <strain evidence="1 2">CAIM 1920</strain>
    </source>
</reference>
<dbReference type="STRING" id="1080227.A8L45_21380"/>
<proteinExistence type="predicted"/>
<accession>A0A1C3E9A8</accession>
<dbReference type="PIRSF" id="PIRSF020481">
    <property type="entry name" value="BAP"/>
    <property type="match status" value="1"/>
</dbReference>
<protein>
    <submittedName>
        <fullName evidence="1">Baseplate J protein</fullName>
    </submittedName>
</protein>
<dbReference type="EMBL" id="LYBM01000061">
    <property type="protein sequence ID" value="ODA29858.1"/>
    <property type="molecule type" value="Genomic_DNA"/>
</dbReference>
<evidence type="ECO:0000313" key="2">
    <source>
        <dbReference type="Proteomes" id="UP000094936"/>
    </source>
</evidence>
<comment type="caution">
    <text evidence="1">The sequence shown here is derived from an EMBL/GenBank/DDBJ whole genome shotgun (WGS) entry which is preliminary data.</text>
</comment>
<sequence>MTTPDAFNTPDFEPLLAEYIQHVIEYVTVKKPELAGAITEALSNEGELLTQVIEALILKRIAEKREDNHQAMQMFRKFVTDSDMVDLLALQYNLKRQVLEAADDSVYPPKPAVMESDQELLRRFDLAPYQFHTTGTRKGYQFHALTLGERPKISMHTEPDTLIVRYDFPKELAPQRVKDAQARMLTPHSGKVDVAILSREGDGTASDALLNRVSDYLNRDDIAQESDQLTTRSAVIKPYRIVATLYTGADPLHHVTTETAEKVATEFADRAHRLGGHVDRLKIGEVLYGLDPKRVSLTEPAADIECGWDEAPHCTEVIIHVSAD</sequence>
<name>A0A1C3E9A8_9GAMM</name>
<dbReference type="Proteomes" id="UP000094936">
    <property type="component" value="Unassembled WGS sequence"/>
</dbReference>
<organism evidence="1 2">
    <name type="scientific">Veronia pacifica</name>
    <dbReference type="NCBI Taxonomy" id="1080227"/>
    <lineage>
        <taxon>Bacteria</taxon>
        <taxon>Pseudomonadati</taxon>
        <taxon>Pseudomonadota</taxon>
        <taxon>Gammaproteobacteria</taxon>
        <taxon>Vibrionales</taxon>
        <taxon>Vibrionaceae</taxon>
        <taxon>Veronia</taxon>
    </lineage>
</organism>
<evidence type="ECO:0000313" key="1">
    <source>
        <dbReference type="EMBL" id="ODA29858.1"/>
    </source>
</evidence>
<dbReference type="OrthoDB" id="9793802at2"/>
<dbReference type="AlphaFoldDB" id="A0A1C3E9A8"/>
<dbReference type="InterPro" id="IPR014507">
    <property type="entry name" value="Baseplate_assembly_J_pred"/>
</dbReference>
<keyword evidence="2" id="KW-1185">Reference proteome</keyword>
<dbReference type="RefSeq" id="WP_068905390.1">
    <property type="nucleotide sequence ID" value="NZ_JBHUIF010000013.1"/>
</dbReference>
<gene>
    <name evidence="1" type="ORF">A8L45_21380</name>
</gene>